<accession>A0A3P6GGC9</accession>
<evidence type="ECO:0000256" key="1">
    <source>
        <dbReference type="SAM" id="MobiDB-lite"/>
    </source>
</evidence>
<proteinExistence type="predicted"/>
<feature type="region of interest" description="Disordered" evidence="1">
    <location>
        <begin position="35"/>
        <end position="63"/>
    </location>
</feature>
<reference evidence="2" key="1">
    <citation type="submission" date="2018-11" db="EMBL/GenBank/DDBJ databases">
        <authorList>
            <consortium name="Genoscope - CEA"/>
            <person name="William W."/>
        </authorList>
    </citation>
    <scope>NUCLEOTIDE SEQUENCE</scope>
</reference>
<dbReference type="EMBL" id="LR031878">
    <property type="protein sequence ID" value="VDD53049.1"/>
    <property type="molecule type" value="Genomic_DNA"/>
</dbReference>
<gene>
    <name evidence="2" type="ORF">BOLC1T05438H</name>
</gene>
<sequence>MKSRKARRGTVNTALQGQRLVMTRGYLAQRLDVATRFPQNQHEGSSRHRAHQASLLPPPRQPQRKRMVLYLRKHQQRNGLLLHPKLDDPQPRPRLKTVI</sequence>
<evidence type="ECO:0000313" key="2">
    <source>
        <dbReference type="EMBL" id="VDD53049.1"/>
    </source>
</evidence>
<protein>
    <submittedName>
        <fullName evidence="2">Uncharacterized protein</fullName>
    </submittedName>
</protein>
<name>A0A3P6GGC9_BRAOL</name>
<dbReference type="AlphaFoldDB" id="A0A3P6GGC9"/>
<organism evidence="2">
    <name type="scientific">Brassica oleracea</name>
    <name type="common">Wild cabbage</name>
    <dbReference type="NCBI Taxonomy" id="3712"/>
    <lineage>
        <taxon>Eukaryota</taxon>
        <taxon>Viridiplantae</taxon>
        <taxon>Streptophyta</taxon>
        <taxon>Embryophyta</taxon>
        <taxon>Tracheophyta</taxon>
        <taxon>Spermatophyta</taxon>
        <taxon>Magnoliopsida</taxon>
        <taxon>eudicotyledons</taxon>
        <taxon>Gunneridae</taxon>
        <taxon>Pentapetalae</taxon>
        <taxon>rosids</taxon>
        <taxon>malvids</taxon>
        <taxon>Brassicales</taxon>
        <taxon>Brassicaceae</taxon>
        <taxon>Brassiceae</taxon>
        <taxon>Brassica</taxon>
    </lineage>
</organism>
<feature type="region of interest" description="Disordered" evidence="1">
    <location>
        <begin position="79"/>
        <end position="99"/>
    </location>
</feature>